<comment type="subcellular location">
    <subcellularLocation>
        <location evidence="1">Membrane</location>
        <topology evidence="1">Multi-pass membrane protein</topology>
    </subcellularLocation>
</comment>
<protein>
    <submittedName>
        <fullName evidence="6">HMP/thiamine permease protein YkoC</fullName>
    </submittedName>
</protein>
<evidence type="ECO:0000313" key="6">
    <source>
        <dbReference type="EMBL" id="KZX10509.1"/>
    </source>
</evidence>
<dbReference type="EMBL" id="LWMU01000114">
    <property type="protein sequence ID" value="KZX10509.1"/>
    <property type="molecule type" value="Genomic_DNA"/>
</dbReference>
<dbReference type="Proteomes" id="UP000077428">
    <property type="component" value="Unassembled WGS sequence"/>
</dbReference>
<keyword evidence="2 5" id="KW-0812">Transmembrane</keyword>
<evidence type="ECO:0000256" key="4">
    <source>
        <dbReference type="ARBA" id="ARBA00023136"/>
    </source>
</evidence>
<sequence length="212" mass="24505">MSNIPIKNFKPFFLMIFVIVVVGIISQAIFFTEKPGYDGTKTIIFNLMPFNIPFIGYLPVTVEGLVYGIIFSMRMVAIFIPPLILPFTTHPSEIILMLRKFKFPEWMILLFTMAIRFLPLTIQNISITRNAQKIRKDKIRLNDLLLMLESIIITSLRTAKQMALTLDVKSFGYSKKRTSMKNISFKKNDLFFSIFSISIFIFSIILYSGGFR</sequence>
<evidence type="ECO:0000256" key="2">
    <source>
        <dbReference type="ARBA" id="ARBA00022692"/>
    </source>
</evidence>
<dbReference type="PATRIC" id="fig|66851.6.peg.2009"/>
<dbReference type="AlphaFoldDB" id="A0A165ZBV8"/>
<comment type="caution">
    <text evidence="6">The sequence shown here is derived from an EMBL/GenBank/DDBJ whole genome shotgun (WGS) entry which is preliminary data.</text>
</comment>
<dbReference type="InterPro" id="IPR003339">
    <property type="entry name" value="ABC/ECF_trnsptr_transmembrane"/>
</dbReference>
<keyword evidence="4 5" id="KW-0472">Membrane</keyword>
<evidence type="ECO:0000313" key="7">
    <source>
        <dbReference type="Proteomes" id="UP000077428"/>
    </source>
</evidence>
<proteinExistence type="predicted"/>
<reference evidence="7" key="1">
    <citation type="journal article" date="2016" name="Genome Announc.">
        <title>Draft Genome Sequences of Methanobrevibacter curvatus DSM11111, Methanobrevibacter cuticularis DSM11139, Methanobrevibacter filiformis DSM11501, and Methanobrevibacter oralis DSM7256.</title>
        <authorList>
            <person name="Poehlein A."/>
            <person name="Seedorf H."/>
        </authorList>
    </citation>
    <scope>NUCLEOTIDE SEQUENCE [LARGE SCALE GENOMIC DNA]</scope>
    <source>
        <strain evidence="7">DSM 7256 / JCM 30027 / ZR</strain>
    </source>
</reference>
<feature type="transmembrane region" description="Helical" evidence="5">
    <location>
        <begin position="106"/>
        <end position="125"/>
    </location>
</feature>
<dbReference type="GO" id="GO:0005886">
    <property type="term" value="C:plasma membrane"/>
    <property type="evidence" value="ECO:0007669"/>
    <property type="project" value="TreeGrafter"/>
</dbReference>
<accession>A0A165ZBV8</accession>
<dbReference type="PANTHER" id="PTHR33514">
    <property type="entry name" value="PROTEIN ABCI12, CHLOROPLASTIC"/>
    <property type="match status" value="1"/>
</dbReference>
<keyword evidence="3 5" id="KW-1133">Transmembrane helix</keyword>
<evidence type="ECO:0000256" key="1">
    <source>
        <dbReference type="ARBA" id="ARBA00004141"/>
    </source>
</evidence>
<keyword evidence="7" id="KW-1185">Reference proteome</keyword>
<dbReference type="STRING" id="66851.MBORA_18400"/>
<organism evidence="6 7">
    <name type="scientific">Methanobrevibacter oralis</name>
    <dbReference type="NCBI Taxonomy" id="66851"/>
    <lineage>
        <taxon>Archaea</taxon>
        <taxon>Methanobacteriati</taxon>
        <taxon>Methanobacteriota</taxon>
        <taxon>Methanomada group</taxon>
        <taxon>Methanobacteria</taxon>
        <taxon>Methanobacteriales</taxon>
        <taxon>Methanobacteriaceae</taxon>
        <taxon>Methanobrevibacter</taxon>
    </lineage>
</organism>
<gene>
    <name evidence="6" type="primary">ykoC_2</name>
    <name evidence="6" type="ORF">MBORA_18400</name>
</gene>
<dbReference type="CDD" id="cd16914">
    <property type="entry name" value="EcfT"/>
    <property type="match status" value="1"/>
</dbReference>
<evidence type="ECO:0000256" key="5">
    <source>
        <dbReference type="SAM" id="Phobius"/>
    </source>
</evidence>
<feature type="transmembrane region" description="Helical" evidence="5">
    <location>
        <begin position="43"/>
        <end position="60"/>
    </location>
</feature>
<feature type="transmembrane region" description="Helical" evidence="5">
    <location>
        <begin position="12"/>
        <end position="31"/>
    </location>
</feature>
<feature type="transmembrane region" description="Helical" evidence="5">
    <location>
        <begin position="189"/>
        <end position="209"/>
    </location>
</feature>
<dbReference type="Pfam" id="PF02361">
    <property type="entry name" value="CbiQ"/>
    <property type="match status" value="1"/>
</dbReference>
<evidence type="ECO:0000256" key="3">
    <source>
        <dbReference type="ARBA" id="ARBA00022989"/>
    </source>
</evidence>
<dbReference type="PANTHER" id="PTHR33514:SF13">
    <property type="entry name" value="PROTEIN ABCI12, CHLOROPLASTIC"/>
    <property type="match status" value="1"/>
</dbReference>
<name>A0A165ZBV8_METOA</name>